<dbReference type="KEGG" id="esa:ESA_00598"/>
<dbReference type="Proteomes" id="UP000000260">
    <property type="component" value="Chromosome"/>
</dbReference>
<organism evidence="1 2">
    <name type="scientific">Cronobacter sakazakii (strain ATCC BAA-894)</name>
    <name type="common">Enterobacter sakazakii</name>
    <dbReference type="NCBI Taxonomy" id="290339"/>
    <lineage>
        <taxon>Bacteria</taxon>
        <taxon>Pseudomonadati</taxon>
        <taxon>Pseudomonadota</taxon>
        <taxon>Gammaproteobacteria</taxon>
        <taxon>Enterobacterales</taxon>
        <taxon>Enterobacteriaceae</taxon>
        <taxon>Cronobacter</taxon>
    </lineage>
</organism>
<gene>
    <name evidence="1" type="ordered locus">ESA_00598</name>
</gene>
<protein>
    <submittedName>
        <fullName evidence="1">Uncharacterized protein</fullName>
    </submittedName>
</protein>
<sequence length="52" mass="5925">MHFALMIEYMAGLLLSISDKFLFIAALSIKSSVNSKTCGASLFFRARYHFYI</sequence>
<reference evidence="1 2" key="1">
    <citation type="journal article" date="2010" name="PLoS ONE">
        <title>Genome sequence of Cronobacter sakazakii BAA-894 and comparative genomic hybridization analysis with other Cronobacter species.</title>
        <authorList>
            <person name="Kucerova E."/>
            <person name="Clifton S.W."/>
            <person name="Xia X.Q."/>
            <person name="Long F."/>
            <person name="Porwollik S."/>
            <person name="Fulton L."/>
            <person name="Fronick C."/>
            <person name="Minx P."/>
            <person name="Kyung K."/>
            <person name="Warren W."/>
            <person name="Fulton R."/>
            <person name="Feng D."/>
            <person name="Wollam A."/>
            <person name="Shah N."/>
            <person name="Bhonagiri V."/>
            <person name="Nash W.E."/>
            <person name="Hallsworth-Pepin K."/>
            <person name="Wilson R.K."/>
            <person name="McClelland M."/>
            <person name="Forsythe S.J."/>
        </authorList>
    </citation>
    <scope>NUCLEOTIDE SEQUENCE [LARGE SCALE GENOMIC DNA]</scope>
    <source>
        <strain evidence="1 2">ATCC BAA-894</strain>
    </source>
</reference>
<accession>A7MI13</accession>
<name>A7MI13_CROS8</name>
<evidence type="ECO:0000313" key="2">
    <source>
        <dbReference type="Proteomes" id="UP000000260"/>
    </source>
</evidence>
<dbReference type="EMBL" id="CP000783">
    <property type="protein sequence ID" value="ABU75882.1"/>
    <property type="molecule type" value="Genomic_DNA"/>
</dbReference>
<dbReference type="AlphaFoldDB" id="A7MI13"/>
<keyword evidence="2" id="KW-1185">Reference proteome</keyword>
<proteinExistence type="predicted"/>
<evidence type="ECO:0000313" key="1">
    <source>
        <dbReference type="EMBL" id="ABU75882.1"/>
    </source>
</evidence>
<dbReference type="HOGENOM" id="CLU_3078937_0_0_6"/>